<accession>A0AAD3DGZ8</accession>
<sequence>MEPWSFGGEVAGAPEAAVHVQHLRQLFRQGRTAAATTFGPSSISGRVTVAHFQEGLSQQQLTGSSTAGAHVHDPTTNLLASKASAFHSTFSTQPVSQSYGTTTATVLGVPLRNTNDGSLGLRSVGGGIDNRGSGSGNWGLIGNSSSSSSITAAGTQERGNYSDAAAAITRQVEELRKQWHEDQQRQQLFNWQQQEQQHQYQLQQQEEQRQLPRQQQRDAGRYGDDRAVRPVTSATSKASTPLYSFGHSKPTTYTAVRNLSLSGNDASNRLPHRATDSRELPTAPATSRLPKPAPPKPIYAPDLGPNLDSRLPVFLNAANVPRRQHRPSRGAHAGAASAATGISGVGNSRGGTATATAGNVGSSNGGSVSGVAAAAWGSALRDHTSSTLARVNNSSRPLPRAGALAGGSYLSSGSGTAAEQAGGAGVAHGSSSGTSMSEGALAAHSSLAVSTDPGGKPQAANQGVATGEGTAGEAGGPAAVGASAGTKRPASRPASPWFRSQGPAGAEAGGDNGRGGSNVGGPGRESSLENGCTIGVGTGSGGEGGTAKLRGRVVYDMLGQADVPDVRAVRPRSAAAVMGRSRRG</sequence>
<gene>
    <name evidence="2" type="ORF">Agub_g1172</name>
</gene>
<comment type="caution">
    <text evidence="2">The sequence shown here is derived from an EMBL/GenBank/DDBJ whole genome shotgun (WGS) entry which is preliminary data.</text>
</comment>
<feature type="region of interest" description="Disordered" evidence="1">
    <location>
        <begin position="263"/>
        <end position="304"/>
    </location>
</feature>
<feature type="region of interest" description="Disordered" evidence="1">
    <location>
        <begin position="200"/>
        <end position="249"/>
    </location>
</feature>
<organism evidence="2 3">
    <name type="scientific">Astrephomene gubernaculifera</name>
    <dbReference type="NCBI Taxonomy" id="47775"/>
    <lineage>
        <taxon>Eukaryota</taxon>
        <taxon>Viridiplantae</taxon>
        <taxon>Chlorophyta</taxon>
        <taxon>core chlorophytes</taxon>
        <taxon>Chlorophyceae</taxon>
        <taxon>CS clade</taxon>
        <taxon>Chlamydomonadales</taxon>
        <taxon>Astrephomenaceae</taxon>
        <taxon>Astrephomene</taxon>
    </lineage>
</organism>
<dbReference type="EMBL" id="BMAR01000001">
    <property type="protein sequence ID" value="GFR40592.1"/>
    <property type="molecule type" value="Genomic_DNA"/>
</dbReference>
<feature type="compositionally biased region" description="Polar residues" evidence="1">
    <location>
        <begin position="232"/>
        <end position="242"/>
    </location>
</feature>
<feature type="compositionally biased region" description="Low complexity" evidence="1">
    <location>
        <begin position="407"/>
        <end position="418"/>
    </location>
</feature>
<protein>
    <submittedName>
        <fullName evidence="2">Uncharacterized protein</fullName>
    </submittedName>
</protein>
<dbReference type="AlphaFoldDB" id="A0AAD3DGZ8"/>
<dbReference type="Proteomes" id="UP001054857">
    <property type="component" value="Unassembled WGS sequence"/>
</dbReference>
<evidence type="ECO:0000313" key="3">
    <source>
        <dbReference type="Proteomes" id="UP001054857"/>
    </source>
</evidence>
<evidence type="ECO:0000256" key="1">
    <source>
        <dbReference type="SAM" id="MobiDB-lite"/>
    </source>
</evidence>
<feature type="compositionally biased region" description="Gly residues" evidence="1">
    <location>
        <begin position="507"/>
        <end position="523"/>
    </location>
</feature>
<feature type="compositionally biased region" description="Low complexity" evidence="1">
    <location>
        <begin position="330"/>
        <end position="342"/>
    </location>
</feature>
<feature type="non-terminal residue" evidence="2">
    <location>
        <position position="584"/>
    </location>
</feature>
<keyword evidence="3" id="KW-1185">Reference proteome</keyword>
<evidence type="ECO:0000313" key="2">
    <source>
        <dbReference type="EMBL" id="GFR40592.1"/>
    </source>
</evidence>
<feature type="compositionally biased region" description="Basic and acidic residues" evidence="1">
    <location>
        <begin position="206"/>
        <end position="228"/>
    </location>
</feature>
<feature type="region of interest" description="Disordered" evidence="1">
    <location>
        <begin position="322"/>
        <end position="347"/>
    </location>
</feature>
<name>A0AAD3DGZ8_9CHLO</name>
<proteinExistence type="predicted"/>
<reference evidence="2 3" key="1">
    <citation type="journal article" date="2021" name="Sci. Rep.">
        <title>Genome sequencing of the multicellular alga Astrephomene provides insights into convergent evolution of germ-soma differentiation.</title>
        <authorList>
            <person name="Yamashita S."/>
            <person name="Yamamoto K."/>
            <person name="Matsuzaki R."/>
            <person name="Suzuki S."/>
            <person name="Yamaguchi H."/>
            <person name="Hirooka S."/>
            <person name="Minakuchi Y."/>
            <person name="Miyagishima S."/>
            <person name="Kawachi M."/>
            <person name="Toyoda A."/>
            <person name="Nozaki H."/>
        </authorList>
    </citation>
    <scope>NUCLEOTIDE SEQUENCE [LARGE SCALE GENOMIC DNA]</scope>
    <source>
        <strain evidence="2 3">NIES-4017</strain>
    </source>
</reference>
<feature type="region of interest" description="Disordered" evidence="1">
    <location>
        <begin position="407"/>
        <end position="528"/>
    </location>
</feature>
<feature type="compositionally biased region" description="Low complexity" evidence="1">
    <location>
        <begin position="476"/>
        <end position="485"/>
    </location>
</feature>